<dbReference type="PRINTS" id="PR00085">
    <property type="entry name" value="THFDHDRGNASE"/>
</dbReference>
<dbReference type="GO" id="GO:0004477">
    <property type="term" value="F:methenyltetrahydrofolate cyclohydrolase activity"/>
    <property type="evidence" value="ECO:0007669"/>
    <property type="project" value="TreeGrafter"/>
</dbReference>
<proteinExistence type="predicted"/>
<comment type="caution">
    <text evidence="11">The sequence shown here is derived from an EMBL/GenBank/DDBJ whole genome shotgun (WGS) entry which is preliminary data.</text>
</comment>
<dbReference type="Pfam" id="PF08263">
    <property type="entry name" value="LRRNT_2"/>
    <property type="match status" value="1"/>
</dbReference>
<dbReference type="PANTHER" id="PTHR48099">
    <property type="entry name" value="C-1-TETRAHYDROFOLATE SYNTHASE, CYTOPLASMIC-RELATED"/>
    <property type="match status" value="1"/>
</dbReference>
<evidence type="ECO:0000256" key="2">
    <source>
        <dbReference type="ARBA" id="ARBA00022614"/>
    </source>
</evidence>
<keyword evidence="4" id="KW-0378">Hydrolase</keyword>
<feature type="domain" description="Leucine-rich repeat-containing N-terminal plant-type" evidence="10">
    <location>
        <begin position="31"/>
        <end position="63"/>
    </location>
</feature>
<evidence type="ECO:0000256" key="7">
    <source>
        <dbReference type="ARBA" id="ARBA00023268"/>
    </source>
</evidence>
<keyword evidence="7" id="KW-0511">Multifunctional enzyme</keyword>
<feature type="chain" id="PRO_5043665604" description="Tetrahydrofolate dehydrogenase/cyclohydrolase catalytic domain-containing protein" evidence="8">
    <location>
        <begin position="24"/>
        <end position="171"/>
    </location>
</feature>
<reference evidence="11 12" key="1">
    <citation type="journal article" date="2023" name="G3 (Bethesda)">
        <title>A chromosome-length genome assembly and annotation of blackberry (Rubus argutus, cv. 'Hillquist').</title>
        <authorList>
            <person name="Bruna T."/>
            <person name="Aryal R."/>
            <person name="Dudchenko O."/>
            <person name="Sargent D.J."/>
            <person name="Mead D."/>
            <person name="Buti M."/>
            <person name="Cavallini A."/>
            <person name="Hytonen T."/>
            <person name="Andres J."/>
            <person name="Pham M."/>
            <person name="Weisz D."/>
            <person name="Mascagni F."/>
            <person name="Usai G."/>
            <person name="Natali L."/>
            <person name="Bassil N."/>
            <person name="Fernandez G.E."/>
            <person name="Lomsadze A."/>
            <person name="Armour M."/>
            <person name="Olukolu B."/>
            <person name="Poorten T."/>
            <person name="Britton C."/>
            <person name="Davik J."/>
            <person name="Ashrafi H."/>
            <person name="Aiden E.L."/>
            <person name="Borodovsky M."/>
            <person name="Worthington M."/>
        </authorList>
    </citation>
    <scope>NUCLEOTIDE SEQUENCE [LARGE SCALE GENOMIC DNA]</scope>
    <source>
        <strain evidence="11">PI 553951</strain>
    </source>
</reference>
<dbReference type="InterPro" id="IPR013210">
    <property type="entry name" value="LRR_N_plant-typ"/>
</dbReference>
<sequence>MGVQEILVVILVTGFCFQAQVLSFQNLTYNPTDFQVLQNFVKGLDTVIDGWGNGFSSDCCKWPVRLIPIKIRALSYKNQSFEVVWINSFELHLPEDATEQEVLNSVSGFNDDPPVHGILVQLPLPSHMDEQNILNAVSIEKDVDGFHLLNIGCLAMRGREPCLFPVLQKAA</sequence>
<evidence type="ECO:0000259" key="10">
    <source>
        <dbReference type="Pfam" id="PF08263"/>
    </source>
</evidence>
<keyword evidence="8" id="KW-0732">Signal</keyword>
<evidence type="ECO:0000256" key="8">
    <source>
        <dbReference type="SAM" id="SignalP"/>
    </source>
</evidence>
<accession>A0AAW1VS17</accession>
<organism evidence="11 12">
    <name type="scientific">Rubus argutus</name>
    <name type="common">Southern blackberry</name>
    <dbReference type="NCBI Taxonomy" id="59490"/>
    <lineage>
        <taxon>Eukaryota</taxon>
        <taxon>Viridiplantae</taxon>
        <taxon>Streptophyta</taxon>
        <taxon>Embryophyta</taxon>
        <taxon>Tracheophyta</taxon>
        <taxon>Spermatophyta</taxon>
        <taxon>Magnoliopsida</taxon>
        <taxon>eudicotyledons</taxon>
        <taxon>Gunneridae</taxon>
        <taxon>Pentapetalae</taxon>
        <taxon>rosids</taxon>
        <taxon>fabids</taxon>
        <taxon>Rosales</taxon>
        <taxon>Rosaceae</taxon>
        <taxon>Rosoideae</taxon>
        <taxon>Rosoideae incertae sedis</taxon>
        <taxon>Rubus</taxon>
    </lineage>
</organism>
<keyword evidence="12" id="KW-1185">Reference proteome</keyword>
<evidence type="ECO:0000313" key="12">
    <source>
        <dbReference type="Proteomes" id="UP001457282"/>
    </source>
</evidence>
<dbReference type="GO" id="GO:0035999">
    <property type="term" value="P:tetrahydrofolate interconversion"/>
    <property type="evidence" value="ECO:0007669"/>
    <property type="project" value="TreeGrafter"/>
</dbReference>
<dbReference type="Proteomes" id="UP001457282">
    <property type="component" value="Unassembled WGS sequence"/>
</dbReference>
<dbReference type="PANTHER" id="PTHR48099:SF5">
    <property type="entry name" value="C-1-TETRAHYDROFOLATE SYNTHASE, CYTOPLASMIC"/>
    <property type="match status" value="1"/>
</dbReference>
<dbReference type="GO" id="GO:0005829">
    <property type="term" value="C:cytosol"/>
    <property type="evidence" value="ECO:0007669"/>
    <property type="project" value="TreeGrafter"/>
</dbReference>
<dbReference type="SUPFAM" id="SSF53223">
    <property type="entry name" value="Aminoacid dehydrogenase-like, N-terminal domain"/>
    <property type="match status" value="1"/>
</dbReference>
<dbReference type="Gene3D" id="3.40.50.10860">
    <property type="entry name" value="Leucine Dehydrogenase, chain A, domain 1"/>
    <property type="match status" value="1"/>
</dbReference>
<evidence type="ECO:0000256" key="4">
    <source>
        <dbReference type="ARBA" id="ARBA00022801"/>
    </source>
</evidence>
<dbReference type="InterPro" id="IPR046346">
    <property type="entry name" value="Aminoacid_DH-like_N_sf"/>
</dbReference>
<keyword evidence="3" id="KW-0677">Repeat</keyword>
<protein>
    <recommendedName>
        <fullName evidence="13">Tetrahydrofolate dehydrogenase/cyclohydrolase catalytic domain-containing protein</fullName>
    </recommendedName>
</protein>
<evidence type="ECO:0000259" key="9">
    <source>
        <dbReference type="Pfam" id="PF00763"/>
    </source>
</evidence>
<name>A0AAW1VS17_RUBAR</name>
<keyword evidence="6" id="KW-0560">Oxidoreductase</keyword>
<evidence type="ECO:0008006" key="13">
    <source>
        <dbReference type="Google" id="ProtNLM"/>
    </source>
</evidence>
<keyword evidence="2" id="KW-0433">Leucine-rich repeat</keyword>
<dbReference type="GO" id="GO:0004488">
    <property type="term" value="F:methylenetetrahydrofolate dehydrogenase (NADP+) activity"/>
    <property type="evidence" value="ECO:0007669"/>
    <property type="project" value="InterPro"/>
</dbReference>
<dbReference type="InterPro" id="IPR000672">
    <property type="entry name" value="THF_DH/CycHdrlase"/>
</dbReference>
<dbReference type="AlphaFoldDB" id="A0AAW1VS17"/>
<dbReference type="Pfam" id="PF00763">
    <property type="entry name" value="THF_DHG_CYH"/>
    <property type="match status" value="1"/>
</dbReference>
<evidence type="ECO:0000256" key="3">
    <source>
        <dbReference type="ARBA" id="ARBA00022737"/>
    </source>
</evidence>
<evidence type="ECO:0000256" key="5">
    <source>
        <dbReference type="ARBA" id="ARBA00022857"/>
    </source>
</evidence>
<evidence type="ECO:0000313" key="11">
    <source>
        <dbReference type="EMBL" id="KAK9910520.1"/>
    </source>
</evidence>
<feature type="domain" description="Tetrahydrofolate dehydrogenase/cyclohydrolase catalytic" evidence="9">
    <location>
        <begin position="77"/>
        <end position="144"/>
    </location>
</feature>
<keyword evidence="5" id="KW-0521">NADP</keyword>
<feature type="signal peptide" evidence="8">
    <location>
        <begin position="1"/>
        <end position="23"/>
    </location>
</feature>
<evidence type="ECO:0000256" key="6">
    <source>
        <dbReference type="ARBA" id="ARBA00023002"/>
    </source>
</evidence>
<evidence type="ECO:0000256" key="1">
    <source>
        <dbReference type="ARBA" id="ARBA00004777"/>
    </source>
</evidence>
<dbReference type="EMBL" id="JBEDUW010000007">
    <property type="protein sequence ID" value="KAK9910520.1"/>
    <property type="molecule type" value="Genomic_DNA"/>
</dbReference>
<gene>
    <name evidence="11" type="ORF">M0R45_034478</name>
</gene>
<dbReference type="InterPro" id="IPR020630">
    <property type="entry name" value="THF_DH/CycHdrlase_cat_dom"/>
</dbReference>
<comment type="pathway">
    <text evidence="1">One-carbon metabolism; tetrahydrofolate interconversion.</text>
</comment>